<evidence type="ECO:0000313" key="3">
    <source>
        <dbReference type="Proteomes" id="UP000288805"/>
    </source>
</evidence>
<proteinExistence type="predicted"/>
<evidence type="ECO:0000313" key="2">
    <source>
        <dbReference type="EMBL" id="RVW36238.1"/>
    </source>
</evidence>
<name>A0A438DLA4_VITVI</name>
<organism evidence="2 3">
    <name type="scientific">Vitis vinifera</name>
    <name type="common">Grape</name>
    <dbReference type="NCBI Taxonomy" id="29760"/>
    <lineage>
        <taxon>Eukaryota</taxon>
        <taxon>Viridiplantae</taxon>
        <taxon>Streptophyta</taxon>
        <taxon>Embryophyta</taxon>
        <taxon>Tracheophyta</taxon>
        <taxon>Spermatophyta</taxon>
        <taxon>Magnoliopsida</taxon>
        <taxon>eudicotyledons</taxon>
        <taxon>Gunneridae</taxon>
        <taxon>Pentapetalae</taxon>
        <taxon>rosids</taxon>
        <taxon>Vitales</taxon>
        <taxon>Vitaceae</taxon>
        <taxon>Viteae</taxon>
        <taxon>Vitis</taxon>
    </lineage>
</organism>
<protein>
    <submittedName>
        <fullName evidence="2">Uncharacterized protein</fullName>
    </submittedName>
</protein>
<dbReference type="Proteomes" id="UP000288805">
    <property type="component" value="Unassembled WGS sequence"/>
</dbReference>
<sequence>MGDVARATKAEKARFDTRARASLSIIPPPRGIASSSRTLSSRSLIDEDEDENKEMVNSTYEEDGEG</sequence>
<feature type="compositionally biased region" description="Low complexity" evidence="1">
    <location>
        <begin position="34"/>
        <end position="43"/>
    </location>
</feature>
<feature type="region of interest" description="Disordered" evidence="1">
    <location>
        <begin position="20"/>
        <end position="66"/>
    </location>
</feature>
<reference evidence="2 3" key="1">
    <citation type="journal article" date="2018" name="PLoS Genet.">
        <title>Population sequencing reveals clonal diversity and ancestral inbreeding in the grapevine cultivar Chardonnay.</title>
        <authorList>
            <person name="Roach M.J."/>
            <person name="Johnson D.L."/>
            <person name="Bohlmann J."/>
            <person name="van Vuuren H.J."/>
            <person name="Jones S.J."/>
            <person name="Pretorius I.S."/>
            <person name="Schmidt S.A."/>
            <person name="Borneman A.R."/>
        </authorList>
    </citation>
    <scope>NUCLEOTIDE SEQUENCE [LARGE SCALE GENOMIC DNA]</scope>
    <source>
        <strain evidence="3">cv. Chardonnay</strain>
        <tissue evidence="2">Leaf</tissue>
    </source>
</reference>
<accession>A0A438DLA4</accession>
<dbReference type="EMBL" id="QGNW01001579">
    <property type="protein sequence ID" value="RVW36238.1"/>
    <property type="molecule type" value="Genomic_DNA"/>
</dbReference>
<dbReference type="AlphaFoldDB" id="A0A438DLA4"/>
<evidence type="ECO:0000256" key="1">
    <source>
        <dbReference type="SAM" id="MobiDB-lite"/>
    </source>
</evidence>
<gene>
    <name evidence="2" type="ORF">CK203_095793</name>
</gene>
<comment type="caution">
    <text evidence="2">The sequence shown here is derived from an EMBL/GenBank/DDBJ whole genome shotgun (WGS) entry which is preliminary data.</text>
</comment>